<dbReference type="AlphaFoldDB" id="A0A448X3W6"/>
<dbReference type="InterPro" id="IPR057366">
    <property type="entry name" value="TRPM-like"/>
</dbReference>
<name>A0A448X3W6_9PLAT</name>
<evidence type="ECO:0000256" key="1">
    <source>
        <dbReference type="ARBA" id="ARBA00004141"/>
    </source>
</evidence>
<keyword evidence="3" id="KW-1133">Transmembrane helix</keyword>
<comment type="subcellular location">
    <subcellularLocation>
        <location evidence="1">Membrane</location>
        <topology evidence="1">Multi-pass membrane protein</topology>
    </subcellularLocation>
</comment>
<dbReference type="EMBL" id="CAAALY010085599">
    <property type="protein sequence ID" value="VEL27199.1"/>
    <property type="molecule type" value="Genomic_DNA"/>
</dbReference>
<evidence type="ECO:0000256" key="4">
    <source>
        <dbReference type="ARBA" id="ARBA00023136"/>
    </source>
</evidence>
<dbReference type="GO" id="GO:0005886">
    <property type="term" value="C:plasma membrane"/>
    <property type="evidence" value="ECO:0007669"/>
    <property type="project" value="TreeGrafter"/>
</dbReference>
<accession>A0A448X3W6</accession>
<dbReference type="OrthoDB" id="9994106at2759"/>
<dbReference type="Proteomes" id="UP000784294">
    <property type="component" value="Unassembled WGS sequence"/>
</dbReference>
<gene>
    <name evidence="6" type="ORF">PXEA_LOCUS20639</name>
</gene>
<organism evidence="6 7">
    <name type="scientific">Protopolystoma xenopodis</name>
    <dbReference type="NCBI Taxonomy" id="117903"/>
    <lineage>
        <taxon>Eukaryota</taxon>
        <taxon>Metazoa</taxon>
        <taxon>Spiralia</taxon>
        <taxon>Lophotrochozoa</taxon>
        <taxon>Platyhelminthes</taxon>
        <taxon>Monogenea</taxon>
        <taxon>Polyopisthocotylea</taxon>
        <taxon>Polystomatidea</taxon>
        <taxon>Polystomatidae</taxon>
        <taxon>Protopolystoma</taxon>
    </lineage>
</organism>
<protein>
    <recommendedName>
        <fullName evidence="5">TRPM-like domain-containing protein</fullName>
    </recommendedName>
</protein>
<reference evidence="6" key="1">
    <citation type="submission" date="2018-11" db="EMBL/GenBank/DDBJ databases">
        <authorList>
            <consortium name="Pathogen Informatics"/>
        </authorList>
    </citation>
    <scope>NUCLEOTIDE SEQUENCE</scope>
</reference>
<keyword evidence="2" id="KW-0812">Transmembrane</keyword>
<comment type="caution">
    <text evidence="6">The sequence shown here is derived from an EMBL/GenBank/DDBJ whole genome shotgun (WGS) entry which is preliminary data.</text>
</comment>
<evidence type="ECO:0000259" key="5">
    <source>
        <dbReference type="Pfam" id="PF25508"/>
    </source>
</evidence>
<dbReference type="PANTHER" id="PTHR13800:SF12">
    <property type="entry name" value="TRANSIENT RECEPTOR POTENTIAL CATION CHANNEL SUBFAMILY M MEMBER-LIKE 2"/>
    <property type="match status" value="1"/>
</dbReference>
<keyword evidence="7" id="KW-1185">Reference proteome</keyword>
<keyword evidence="4" id="KW-0472">Membrane</keyword>
<sequence length="164" mass="19560">MDTPTNRLNLNQLEIAIRLNRADIARDKIFLEGRRWKKNELDEFLHTMILNDQNEFVQLMIDQGFNFEEFLSVHRLEKLYTDCLHNGGSKTELFQQMWERRRIYKMDWVMLRDIGKILKDLIGDFYEPLYLSSFFQKQVVEVDKEELSEGESRSELLSSASSES</sequence>
<evidence type="ECO:0000313" key="6">
    <source>
        <dbReference type="EMBL" id="VEL27199.1"/>
    </source>
</evidence>
<dbReference type="GO" id="GO:0099604">
    <property type="term" value="F:ligand-gated calcium channel activity"/>
    <property type="evidence" value="ECO:0007669"/>
    <property type="project" value="TreeGrafter"/>
</dbReference>
<dbReference type="InterPro" id="IPR050927">
    <property type="entry name" value="TRPM"/>
</dbReference>
<evidence type="ECO:0000256" key="3">
    <source>
        <dbReference type="ARBA" id="ARBA00022989"/>
    </source>
</evidence>
<dbReference type="PANTHER" id="PTHR13800">
    <property type="entry name" value="TRANSIENT RECEPTOR POTENTIAL CATION CHANNEL, SUBFAMILY M, MEMBER 6"/>
    <property type="match status" value="1"/>
</dbReference>
<feature type="domain" description="TRPM-like" evidence="5">
    <location>
        <begin position="28"/>
        <end position="149"/>
    </location>
</feature>
<evidence type="ECO:0000256" key="2">
    <source>
        <dbReference type="ARBA" id="ARBA00022692"/>
    </source>
</evidence>
<evidence type="ECO:0000313" key="7">
    <source>
        <dbReference type="Proteomes" id="UP000784294"/>
    </source>
</evidence>
<dbReference type="Pfam" id="PF25508">
    <property type="entry name" value="TRPM2"/>
    <property type="match status" value="1"/>
</dbReference>
<proteinExistence type="predicted"/>